<dbReference type="RefSeq" id="WP_194847829.1">
    <property type="nucleotide sequence ID" value="NZ_JAAEJV010000026.1"/>
</dbReference>
<keyword evidence="3" id="KW-1185">Reference proteome</keyword>
<gene>
    <name evidence="2" type="ORF">NEPTK9_001042</name>
</gene>
<feature type="region of interest" description="Disordered" evidence="1">
    <location>
        <begin position="106"/>
        <end position="133"/>
    </location>
</feature>
<evidence type="ECO:0008006" key="4">
    <source>
        <dbReference type="Google" id="ProtNLM"/>
    </source>
</evidence>
<evidence type="ECO:0000313" key="2">
    <source>
        <dbReference type="EMBL" id="MBF5059528.1"/>
    </source>
</evidence>
<name>A0ABS0AZG3_9BACT</name>
<protein>
    <recommendedName>
        <fullName evidence="4">Lipoprotein</fullName>
    </recommendedName>
</protein>
<dbReference type="PROSITE" id="PS51257">
    <property type="entry name" value="PROKAR_LIPOPROTEIN"/>
    <property type="match status" value="1"/>
</dbReference>
<accession>A0ABS0AZG3</accession>
<sequence>MKYLALALLLLLTSCCRDGWKHTAIKSGSPDYDISKLTHPASDPANGIELELTRYGKEIHGYIHVKTFELPSHEDEHATTLTITTPQKPILIQGLGVYQSQRSRFSPIEADPYPRDKGDAEGGEAGDAGAGKNQILSQNGFTKTFVIPLLEGGQRARLTDTCLSYLIQVLEMYDTATLTSGHFSETISGANFQRHHDALMRCPSALRPQNLITFEIL</sequence>
<dbReference type="EMBL" id="JAAEJV010000026">
    <property type="protein sequence ID" value="MBF5059528.1"/>
    <property type="molecule type" value="Genomic_DNA"/>
</dbReference>
<proteinExistence type="predicted"/>
<dbReference type="Proteomes" id="UP001194714">
    <property type="component" value="Unassembled WGS sequence"/>
</dbReference>
<reference evidence="2 3" key="1">
    <citation type="submission" date="2020-01" db="EMBL/GenBank/DDBJ databases">
        <title>Draft genome sequence of Cand. Neptunochlamydia vexilliferae K9.</title>
        <authorList>
            <person name="Schulz F."/>
            <person name="Koestlbacher S."/>
            <person name="Wascher F."/>
            <person name="Pizzetti I."/>
            <person name="Horn M."/>
        </authorList>
    </citation>
    <scope>NUCLEOTIDE SEQUENCE [LARGE SCALE GENOMIC DNA]</scope>
    <source>
        <strain evidence="2 3">K9</strain>
    </source>
</reference>
<evidence type="ECO:0000313" key="3">
    <source>
        <dbReference type="Proteomes" id="UP001194714"/>
    </source>
</evidence>
<organism evidence="2 3">
    <name type="scientific">Candidatus Neptunichlamydia vexilliferae</name>
    <dbReference type="NCBI Taxonomy" id="1651774"/>
    <lineage>
        <taxon>Bacteria</taxon>
        <taxon>Pseudomonadati</taxon>
        <taxon>Chlamydiota</taxon>
        <taxon>Chlamydiia</taxon>
        <taxon>Parachlamydiales</taxon>
        <taxon>Simkaniaceae</taxon>
        <taxon>Candidatus Neptunichlamydia</taxon>
    </lineage>
</organism>
<comment type="caution">
    <text evidence="2">The sequence shown here is derived from an EMBL/GenBank/DDBJ whole genome shotgun (WGS) entry which is preliminary data.</text>
</comment>
<evidence type="ECO:0000256" key="1">
    <source>
        <dbReference type="SAM" id="MobiDB-lite"/>
    </source>
</evidence>